<keyword evidence="8" id="KW-0997">Cell inner membrane</keyword>
<dbReference type="AlphaFoldDB" id="A0A160DW16"/>
<comment type="function">
    <text evidence="8">Involved in formation of the rod shape of the cell. May also contribute to regulation of formation of penicillin-binding proteins.</text>
</comment>
<dbReference type="InterPro" id="IPR007227">
    <property type="entry name" value="Cell_shape_determining_MreD"/>
</dbReference>
<organism evidence="10 11">
    <name type="scientific">Dokdonella koreensis DS-123</name>
    <dbReference type="NCBI Taxonomy" id="1300342"/>
    <lineage>
        <taxon>Bacteria</taxon>
        <taxon>Pseudomonadati</taxon>
        <taxon>Pseudomonadota</taxon>
        <taxon>Gammaproteobacteria</taxon>
        <taxon>Lysobacterales</taxon>
        <taxon>Rhodanobacteraceae</taxon>
        <taxon>Dokdonella</taxon>
    </lineage>
</organism>
<evidence type="ECO:0000256" key="1">
    <source>
        <dbReference type="ARBA" id="ARBA00004651"/>
    </source>
</evidence>
<evidence type="ECO:0000313" key="11">
    <source>
        <dbReference type="Proteomes" id="UP000076830"/>
    </source>
</evidence>
<dbReference type="Pfam" id="PF04093">
    <property type="entry name" value="MreD"/>
    <property type="match status" value="1"/>
</dbReference>
<sequence>MNRARAQGWLFAGSIALAMLLQLMPLPAMLLPIKPYWLALVLVYWAIETPDRVGLGFAFLLGLAGDVLAGQLLGEHALRLTALAFIVLRFRARLRFFPVWQQTLAVLALLFNDRIVVLMVRGFSGDPMPPATFWLSPLVGATVWPFVFILLDDLRSRLRGREA</sequence>
<dbReference type="NCBIfam" id="TIGR03426">
    <property type="entry name" value="shape_MreD"/>
    <property type="match status" value="1"/>
</dbReference>
<dbReference type="PANTHER" id="PTHR37484:SF1">
    <property type="entry name" value="ROD SHAPE-DETERMINING PROTEIN MRED"/>
    <property type="match status" value="1"/>
</dbReference>
<name>A0A160DW16_9GAMM</name>
<keyword evidence="5 8" id="KW-0133">Cell shape</keyword>
<gene>
    <name evidence="10" type="ORF">I596_2782</name>
</gene>
<evidence type="ECO:0000256" key="5">
    <source>
        <dbReference type="ARBA" id="ARBA00022960"/>
    </source>
</evidence>
<dbReference type="PANTHER" id="PTHR37484">
    <property type="entry name" value="ROD SHAPE-DETERMINING PROTEIN MRED"/>
    <property type="match status" value="1"/>
</dbReference>
<dbReference type="STRING" id="1300342.I596_2782"/>
<accession>A0A160DW16</accession>
<dbReference type="Proteomes" id="UP000076830">
    <property type="component" value="Chromosome"/>
</dbReference>
<dbReference type="OrthoDB" id="6647425at2"/>
<evidence type="ECO:0000256" key="9">
    <source>
        <dbReference type="SAM" id="Phobius"/>
    </source>
</evidence>
<keyword evidence="7 8" id="KW-0472">Membrane</keyword>
<feature type="transmembrane region" description="Helical" evidence="9">
    <location>
        <begin position="54"/>
        <end position="73"/>
    </location>
</feature>
<keyword evidence="6 9" id="KW-1133">Transmembrane helix</keyword>
<keyword evidence="4 9" id="KW-0812">Transmembrane</keyword>
<protein>
    <recommendedName>
        <fullName evidence="8">Rod shape-determining protein MreD</fullName>
    </recommendedName>
</protein>
<feature type="transmembrane region" description="Helical" evidence="9">
    <location>
        <begin position="94"/>
        <end position="111"/>
    </location>
</feature>
<evidence type="ECO:0000256" key="6">
    <source>
        <dbReference type="ARBA" id="ARBA00022989"/>
    </source>
</evidence>
<dbReference type="GO" id="GO:0005886">
    <property type="term" value="C:plasma membrane"/>
    <property type="evidence" value="ECO:0007669"/>
    <property type="project" value="UniProtKB-SubCell"/>
</dbReference>
<dbReference type="InterPro" id="IPR026034">
    <property type="entry name" value="MreD_proteobac"/>
</dbReference>
<evidence type="ECO:0000256" key="7">
    <source>
        <dbReference type="ARBA" id="ARBA00023136"/>
    </source>
</evidence>
<evidence type="ECO:0000256" key="8">
    <source>
        <dbReference type="PIRNR" id="PIRNR018472"/>
    </source>
</evidence>
<dbReference type="PIRSF" id="PIRSF018472">
    <property type="entry name" value="MreD_proteobac"/>
    <property type="match status" value="1"/>
</dbReference>
<evidence type="ECO:0000313" key="10">
    <source>
        <dbReference type="EMBL" id="ANB18777.1"/>
    </source>
</evidence>
<evidence type="ECO:0000256" key="3">
    <source>
        <dbReference type="ARBA" id="ARBA00022475"/>
    </source>
</evidence>
<dbReference type="EMBL" id="CP015249">
    <property type="protein sequence ID" value="ANB18777.1"/>
    <property type="molecule type" value="Genomic_DNA"/>
</dbReference>
<proteinExistence type="inferred from homology"/>
<comment type="similarity">
    <text evidence="2 8">Belongs to the MreD family.</text>
</comment>
<keyword evidence="3 8" id="KW-1003">Cell membrane</keyword>
<feature type="transmembrane region" description="Helical" evidence="9">
    <location>
        <begin position="131"/>
        <end position="151"/>
    </location>
</feature>
<dbReference type="KEGG" id="dko:I596_2782"/>
<evidence type="ECO:0000256" key="4">
    <source>
        <dbReference type="ARBA" id="ARBA00022692"/>
    </source>
</evidence>
<evidence type="ECO:0000256" key="2">
    <source>
        <dbReference type="ARBA" id="ARBA00007776"/>
    </source>
</evidence>
<comment type="subcellular location">
    <subcellularLocation>
        <location evidence="8">Cell inner membrane</location>
    </subcellularLocation>
    <subcellularLocation>
        <location evidence="1">Cell membrane</location>
        <topology evidence="1">Multi-pass membrane protein</topology>
    </subcellularLocation>
</comment>
<dbReference type="RefSeq" id="WP_067648725.1">
    <property type="nucleotide sequence ID" value="NZ_CP015249.1"/>
</dbReference>
<dbReference type="GO" id="GO:0008360">
    <property type="term" value="P:regulation of cell shape"/>
    <property type="evidence" value="ECO:0007669"/>
    <property type="project" value="UniProtKB-UniRule"/>
</dbReference>
<keyword evidence="11" id="KW-1185">Reference proteome</keyword>
<reference evidence="10 11" key="1">
    <citation type="submission" date="2016-04" db="EMBL/GenBank/DDBJ databases">
        <title>Complete genome sequence of Dokdonella koreensis DS-123T.</title>
        <authorList>
            <person name="Kim J.F."/>
            <person name="Lee H."/>
            <person name="Kwak M.-J."/>
        </authorList>
    </citation>
    <scope>NUCLEOTIDE SEQUENCE [LARGE SCALE GENOMIC DNA]</scope>
    <source>
        <strain evidence="10 11">DS-123</strain>
    </source>
</reference>